<dbReference type="AlphaFoldDB" id="A0A7W8HY66"/>
<proteinExistence type="predicted"/>
<keyword evidence="2" id="KW-1185">Reference proteome</keyword>
<evidence type="ECO:0000313" key="2">
    <source>
        <dbReference type="Proteomes" id="UP000566663"/>
    </source>
</evidence>
<dbReference type="Proteomes" id="UP000566663">
    <property type="component" value="Unassembled WGS sequence"/>
</dbReference>
<reference evidence="1 2" key="1">
    <citation type="submission" date="2020-08" db="EMBL/GenBank/DDBJ databases">
        <title>Genomic Encyclopedia of Type Strains, Phase IV (KMG-IV): sequencing the most valuable type-strain genomes for metagenomic binning, comparative biology and taxonomic classification.</title>
        <authorList>
            <person name="Goeker M."/>
        </authorList>
    </citation>
    <scope>NUCLEOTIDE SEQUENCE [LARGE SCALE GENOMIC DNA]</scope>
    <source>
        <strain evidence="1 2">DSM 25335</strain>
    </source>
</reference>
<gene>
    <name evidence="1" type="ORF">HNQ67_000611</name>
</gene>
<dbReference type="EMBL" id="JACHFZ010000001">
    <property type="protein sequence ID" value="MBB5291115.1"/>
    <property type="molecule type" value="Genomic_DNA"/>
</dbReference>
<sequence>MAARRSNRGIGFDRDVKAFAPLFRLLQLQGIIAIREMLGALNIRDEFGPYGRGWNYGVLHRMLRRGAELGLCEGPRTRAAAALSRRL</sequence>
<comment type="caution">
    <text evidence="1">The sequence shown here is derived from an EMBL/GenBank/DDBJ whole genome shotgun (WGS) entry which is preliminary data.</text>
</comment>
<name>A0A7W8HY66_9CAUL</name>
<protein>
    <submittedName>
        <fullName evidence="1">Uncharacterized protein</fullName>
    </submittedName>
</protein>
<evidence type="ECO:0000313" key="1">
    <source>
        <dbReference type="EMBL" id="MBB5291115.1"/>
    </source>
</evidence>
<accession>A0A7W8HY66</accession>
<organism evidence="1 2">
    <name type="scientific">Brevundimonas basaltis</name>
    <dbReference type="NCBI Taxonomy" id="472166"/>
    <lineage>
        <taxon>Bacteria</taxon>
        <taxon>Pseudomonadati</taxon>
        <taxon>Pseudomonadota</taxon>
        <taxon>Alphaproteobacteria</taxon>
        <taxon>Caulobacterales</taxon>
        <taxon>Caulobacteraceae</taxon>
        <taxon>Brevundimonas</taxon>
    </lineage>
</organism>